<evidence type="ECO:0000259" key="14">
    <source>
        <dbReference type="Pfam" id="PF02163"/>
    </source>
</evidence>
<keyword evidence="10" id="KW-0482">Metalloprotease</keyword>
<evidence type="ECO:0000313" key="16">
    <source>
        <dbReference type="Proteomes" id="UP000054558"/>
    </source>
</evidence>
<feature type="transmembrane region" description="Helical" evidence="13">
    <location>
        <begin position="444"/>
        <end position="475"/>
    </location>
</feature>
<feature type="transmembrane region" description="Helical" evidence="13">
    <location>
        <begin position="496"/>
        <end position="516"/>
    </location>
</feature>
<evidence type="ECO:0000256" key="3">
    <source>
        <dbReference type="ARBA" id="ARBA00022528"/>
    </source>
</evidence>
<dbReference type="GO" id="GO:0004222">
    <property type="term" value="F:metalloendopeptidase activity"/>
    <property type="evidence" value="ECO:0000318"/>
    <property type="project" value="GO_Central"/>
</dbReference>
<keyword evidence="5 15" id="KW-0645">Protease</keyword>
<feature type="transmembrane region" description="Helical" evidence="13">
    <location>
        <begin position="338"/>
        <end position="364"/>
    </location>
</feature>
<proteinExistence type="inferred from homology"/>
<evidence type="ECO:0000256" key="6">
    <source>
        <dbReference type="ARBA" id="ARBA00022692"/>
    </source>
</evidence>
<evidence type="ECO:0000256" key="13">
    <source>
        <dbReference type="SAM" id="Phobius"/>
    </source>
</evidence>
<feature type="compositionally biased region" description="Basic and acidic residues" evidence="12">
    <location>
        <begin position="124"/>
        <end position="133"/>
    </location>
</feature>
<evidence type="ECO:0000256" key="7">
    <source>
        <dbReference type="ARBA" id="ARBA00022801"/>
    </source>
</evidence>
<protein>
    <submittedName>
        <fullName evidence="15">Membrane-associated Zn-dependent proteases</fullName>
    </submittedName>
</protein>
<feature type="region of interest" description="Disordered" evidence="12">
    <location>
        <begin position="68"/>
        <end position="139"/>
    </location>
</feature>
<feature type="domain" description="Peptidase M50" evidence="14">
    <location>
        <begin position="284"/>
        <end position="440"/>
    </location>
</feature>
<dbReference type="GO" id="GO:0009507">
    <property type="term" value="C:chloroplast"/>
    <property type="evidence" value="ECO:0000318"/>
    <property type="project" value="GO_Central"/>
</dbReference>
<dbReference type="EMBL" id="DF237454">
    <property type="protein sequence ID" value="GAQ89265.1"/>
    <property type="molecule type" value="Genomic_DNA"/>
</dbReference>
<comment type="subcellular location">
    <subcellularLocation>
        <location evidence="1">Plastid</location>
        <location evidence="1">Chloroplast membrane</location>
        <topology evidence="1">Multi-pass membrane protein</topology>
    </subcellularLocation>
</comment>
<dbReference type="PANTHER" id="PTHR31412:SF5">
    <property type="entry name" value="ZINC METALLOPROTEASE EGY2, CHLOROPLASTIC-RELATED"/>
    <property type="match status" value="1"/>
</dbReference>
<dbReference type="GO" id="GO:0016020">
    <property type="term" value="C:membrane"/>
    <property type="evidence" value="ECO:0007669"/>
    <property type="project" value="UniProtKB-SubCell"/>
</dbReference>
<keyword evidence="9 13" id="KW-1133">Transmembrane helix</keyword>
<name>A0A1Y1IE76_KLENI</name>
<reference evidence="15 16" key="1">
    <citation type="journal article" date="2014" name="Nat. Commun.">
        <title>Klebsormidium flaccidum genome reveals primary factors for plant terrestrial adaptation.</title>
        <authorList>
            <person name="Hori K."/>
            <person name="Maruyama F."/>
            <person name="Fujisawa T."/>
            <person name="Togashi T."/>
            <person name="Yamamoto N."/>
            <person name="Seo M."/>
            <person name="Sato S."/>
            <person name="Yamada T."/>
            <person name="Mori H."/>
            <person name="Tajima N."/>
            <person name="Moriyama T."/>
            <person name="Ikeuchi M."/>
            <person name="Watanabe M."/>
            <person name="Wada H."/>
            <person name="Kobayashi K."/>
            <person name="Saito M."/>
            <person name="Masuda T."/>
            <person name="Sasaki-Sekimoto Y."/>
            <person name="Mashiguchi K."/>
            <person name="Awai K."/>
            <person name="Shimojima M."/>
            <person name="Masuda S."/>
            <person name="Iwai M."/>
            <person name="Nobusawa T."/>
            <person name="Narise T."/>
            <person name="Kondo S."/>
            <person name="Saito H."/>
            <person name="Sato R."/>
            <person name="Murakawa M."/>
            <person name="Ihara Y."/>
            <person name="Oshima-Yamada Y."/>
            <person name="Ohtaka K."/>
            <person name="Satoh M."/>
            <person name="Sonobe K."/>
            <person name="Ishii M."/>
            <person name="Ohtani R."/>
            <person name="Kanamori-Sato M."/>
            <person name="Honoki R."/>
            <person name="Miyazaki D."/>
            <person name="Mochizuki H."/>
            <person name="Umetsu J."/>
            <person name="Higashi K."/>
            <person name="Shibata D."/>
            <person name="Kamiya Y."/>
            <person name="Sato N."/>
            <person name="Nakamura Y."/>
            <person name="Tabata S."/>
            <person name="Ida S."/>
            <person name="Kurokawa K."/>
            <person name="Ohta H."/>
        </authorList>
    </citation>
    <scope>NUCLEOTIDE SEQUENCE [LARGE SCALE GENOMIC DNA]</scope>
    <source>
        <strain evidence="15 16">NIES-2285</strain>
    </source>
</reference>
<keyword evidence="6 13" id="KW-0812">Transmembrane</keyword>
<dbReference type="OrthoDB" id="5738at2759"/>
<evidence type="ECO:0000313" key="15">
    <source>
        <dbReference type="EMBL" id="GAQ89265.1"/>
    </source>
</evidence>
<keyword evidence="4" id="KW-0934">Plastid</keyword>
<evidence type="ECO:0000256" key="1">
    <source>
        <dbReference type="ARBA" id="ARBA00004508"/>
    </source>
</evidence>
<organism evidence="15 16">
    <name type="scientific">Klebsormidium nitens</name>
    <name type="common">Green alga</name>
    <name type="synonym">Ulothrix nitens</name>
    <dbReference type="NCBI Taxonomy" id="105231"/>
    <lineage>
        <taxon>Eukaryota</taxon>
        <taxon>Viridiplantae</taxon>
        <taxon>Streptophyta</taxon>
        <taxon>Klebsormidiophyceae</taxon>
        <taxon>Klebsormidiales</taxon>
        <taxon>Klebsormidiaceae</taxon>
        <taxon>Klebsormidium</taxon>
    </lineage>
</organism>
<sequence length="525" mass="55746">MAASNVCALQLQICPLQKLSRSQHSLTTGRQTQFCVLRPACRVSNEQSGQRCFALPLAAGHKSSLASKKGIPYLPHRPTLGSNKRHGAGVCRAEEEGKGKEGGSVETKVEERKKEEEQTSSEDGSAKPPEDQPPKVPDFIPLPLPKAVIEVLKTQVFGFDTFFVTGQEPFPQGGVLFKGNLRGGDAAKAHAKIGKRLTDKYGDEYEFFLLRNPEDDNPSAVVIPKAAITPRQAPVPELLSAAIFATSTIATIFIRNGVIFEEGLPLDQMATPILKAIFDTWPSSVALLGVLAAHELGHQIAARRHGVKLGVPFFIPGLQLGTFGAITQIKSILPKRSVLIEIAAAGPALGAVVGLGLLLAGFTLPPPGGVATVVDASVFHDSFLAGGLAKLLLGDALQEGKPIAMNPVALAAWSALTVNALQLIPVGELDGGRLALGLFGRKLWGTFSLVSYLLLGIAGIFNDLSLYFVVLTAFLQRGPVPPHSDEISEPDNARKALGIAALVFGLLVLLPFPFPFSDTVQQLVD</sequence>
<dbReference type="STRING" id="105231.A0A1Y1IE76"/>
<dbReference type="OMA" id="TIPYQEG"/>
<evidence type="ECO:0000256" key="8">
    <source>
        <dbReference type="ARBA" id="ARBA00022946"/>
    </source>
</evidence>
<keyword evidence="8" id="KW-0809">Transit peptide</keyword>
<dbReference type="AlphaFoldDB" id="A0A1Y1IE76"/>
<feature type="compositionally biased region" description="Basic and acidic residues" evidence="12">
    <location>
        <begin position="92"/>
        <end position="117"/>
    </location>
</feature>
<evidence type="ECO:0000256" key="10">
    <source>
        <dbReference type="ARBA" id="ARBA00023049"/>
    </source>
</evidence>
<dbReference type="InterPro" id="IPR044838">
    <property type="entry name" value="EGY1-like"/>
</dbReference>
<keyword evidence="16" id="KW-1185">Reference proteome</keyword>
<evidence type="ECO:0000256" key="4">
    <source>
        <dbReference type="ARBA" id="ARBA00022640"/>
    </source>
</evidence>
<keyword evidence="3" id="KW-0150">Chloroplast</keyword>
<comment type="similarity">
    <text evidence="2">Belongs to the peptidase M50B family.</text>
</comment>
<evidence type="ECO:0000256" key="12">
    <source>
        <dbReference type="SAM" id="MobiDB-lite"/>
    </source>
</evidence>
<dbReference type="Proteomes" id="UP000054558">
    <property type="component" value="Unassembled WGS sequence"/>
</dbReference>
<accession>A0A1Y1IE76</accession>
<gene>
    <name evidence="15" type="ORF">KFL_005050020</name>
</gene>
<evidence type="ECO:0000256" key="5">
    <source>
        <dbReference type="ARBA" id="ARBA00022670"/>
    </source>
</evidence>
<keyword evidence="7" id="KW-0378">Hydrolase</keyword>
<dbReference type="CDD" id="cd06160">
    <property type="entry name" value="S2P-M50_like_2"/>
    <property type="match status" value="1"/>
</dbReference>
<keyword evidence="11 13" id="KW-0472">Membrane</keyword>
<dbReference type="Pfam" id="PF02163">
    <property type="entry name" value="Peptidase_M50"/>
    <property type="match status" value="1"/>
</dbReference>
<dbReference type="InterPro" id="IPR008915">
    <property type="entry name" value="Peptidase_M50"/>
</dbReference>
<evidence type="ECO:0000256" key="11">
    <source>
        <dbReference type="ARBA" id="ARBA00023136"/>
    </source>
</evidence>
<dbReference type="PANTHER" id="PTHR31412">
    <property type="entry name" value="ZINC METALLOPROTEASE EGY1"/>
    <property type="match status" value="1"/>
</dbReference>
<dbReference type="GO" id="GO:0006508">
    <property type="term" value="P:proteolysis"/>
    <property type="evidence" value="ECO:0007669"/>
    <property type="project" value="UniProtKB-KW"/>
</dbReference>
<evidence type="ECO:0000256" key="9">
    <source>
        <dbReference type="ARBA" id="ARBA00022989"/>
    </source>
</evidence>
<evidence type="ECO:0000256" key="2">
    <source>
        <dbReference type="ARBA" id="ARBA00007931"/>
    </source>
</evidence>